<dbReference type="PANTHER" id="PTHR12942:SF2">
    <property type="entry name" value="PRE-MRNA-SPLICING FACTOR SLU7"/>
    <property type="match status" value="1"/>
</dbReference>
<feature type="region of interest" description="Disordered" evidence="8">
    <location>
        <begin position="196"/>
        <end position="262"/>
    </location>
</feature>
<comment type="subunit">
    <text evidence="7">Associated with the spliceosome.</text>
</comment>
<evidence type="ECO:0000256" key="2">
    <source>
        <dbReference type="ARBA" id="ARBA00007203"/>
    </source>
</evidence>
<dbReference type="InterPro" id="IPR039974">
    <property type="entry name" value="Splicing_factor_SLU7"/>
</dbReference>
<reference evidence="10 11" key="1">
    <citation type="submission" date="2021-12" db="EMBL/GenBank/DDBJ databases">
        <title>High titer production of polyol ester of fatty acids by Rhodotorula paludigena BS15 towards product separation-free biomass refinery.</title>
        <authorList>
            <person name="Mano J."/>
            <person name="Ono H."/>
            <person name="Tanaka T."/>
            <person name="Naito K."/>
            <person name="Sushida H."/>
            <person name="Ike M."/>
            <person name="Tokuyasu K."/>
            <person name="Kitaoka M."/>
        </authorList>
    </citation>
    <scope>NUCLEOTIDE SEQUENCE [LARGE SCALE GENOMIC DNA]</scope>
    <source>
        <strain evidence="10 11">BS15</strain>
    </source>
</reference>
<evidence type="ECO:0000256" key="7">
    <source>
        <dbReference type="RuleBase" id="RU367071"/>
    </source>
</evidence>
<dbReference type="InterPro" id="IPR021715">
    <property type="entry name" value="Slu7_dom"/>
</dbReference>
<feature type="domain" description="Pre-mRNA-splicing factor SLU7" evidence="9">
    <location>
        <begin position="153"/>
        <end position="444"/>
    </location>
</feature>
<evidence type="ECO:0000256" key="4">
    <source>
        <dbReference type="ARBA" id="ARBA00022728"/>
    </source>
</evidence>
<evidence type="ECO:0000313" key="11">
    <source>
        <dbReference type="Proteomes" id="UP001342314"/>
    </source>
</evidence>
<dbReference type="AlphaFoldDB" id="A0AAV5GNB9"/>
<dbReference type="GO" id="GO:0005681">
    <property type="term" value="C:spliceosomal complex"/>
    <property type="evidence" value="ECO:0007669"/>
    <property type="project" value="UniProtKB-UniRule"/>
</dbReference>
<gene>
    <name evidence="10" type="ORF">Rhopal_004006-T1</name>
</gene>
<feature type="region of interest" description="Disordered" evidence="8">
    <location>
        <begin position="1"/>
        <end position="45"/>
    </location>
</feature>
<dbReference type="GO" id="GO:0030628">
    <property type="term" value="F:pre-mRNA 3'-splice site binding"/>
    <property type="evidence" value="ECO:0007669"/>
    <property type="project" value="UniProtKB-UniRule"/>
</dbReference>
<comment type="similarity">
    <text evidence="2 7">Belongs to the SLU7 family.</text>
</comment>
<evidence type="ECO:0000256" key="8">
    <source>
        <dbReference type="SAM" id="MobiDB-lite"/>
    </source>
</evidence>
<dbReference type="PANTHER" id="PTHR12942">
    <property type="entry name" value="STEP II SPLICING FACTOR SLU7"/>
    <property type="match status" value="1"/>
</dbReference>
<feature type="compositionally biased region" description="Acidic residues" evidence="8">
    <location>
        <begin position="224"/>
        <end position="238"/>
    </location>
</feature>
<evidence type="ECO:0000313" key="10">
    <source>
        <dbReference type="EMBL" id="GJN90992.1"/>
    </source>
</evidence>
<feature type="compositionally biased region" description="Basic and acidic residues" evidence="8">
    <location>
        <begin position="1"/>
        <end position="11"/>
    </location>
</feature>
<keyword evidence="5 7" id="KW-0508">mRNA splicing</keyword>
<dbReference type="Proteomes" id="UP001342314">
    <property type="component" value="Unassembled WGS sequence"/>
</dbReference>
<proteinExistence type="inferred from homology"/>
<dbReference type="EMBL" id="BQKY01000008">
    <property type="protein sequence ID" value="GJN90992.1"/>
    <property type="molecule type" value="Genomic_DNA"/>
</dbReference>
<comment type="subcellular location">
    <subcellularLocation>
        <location evidence="1 7">Nucleus</location>
    </subcellularLocation>
</comment>
<evidence type="ECO:0000256" key="3">
    <source>
        <dbReference type="ARBA" id="ARBA00022664"/>
    </source>
</evidence>
<dbReference type="Pfam" id="PF11708">
    <property type="entry name" value="Slu7"/>
    <property type="match status" value="1"/>
</dbReference>
<feature type="compositionally biased region" description="Basic and acidic residues" evidence="8">
    <location>
        <begin position="510"/>
        <end position="546"/>
    </location>
</feature>
<feature type="compositionally biased region" description="Basic residues" evidence="8">
    <location>
        <begin position="208"/>
        <end position="219"/>
    </location>
</feature>
<keyword evidence="3 7" id="KW-0507">mRNA processing</keyword>
<keyword evidence="11" id="KW-1185">Reference proteome</keyword>
<evidence type="ECO:0000256" key="5">
    <source>
        <dbReference type="ARBA" id="ARBA00023187"/>
    </source>
</evidence>
<accession>A0AAV5GNB9</accession>
<keyword evidence="4 7" id="KW-0747">Spliceosome</keyword>
<evidence type="ECO:0000256" key="6">
    <source>
        <dbReference type="ARBA" id="ARBA00023242"/>
    </source>
</evidence>
<comment type="function">
    <text evidence="7">Involved in pre-mRNA splicing.</text>
</comment>
<keyword evidence="6 7" id="KW-0539">Nucleus</keyword>
<organism evidence="10 11">
    <name type="scientific">Rhodotorula paludigena</name>
    <dbReference type="NCBI Taxonomy" id="86838"/>
    <lineage>
        <taxon>Eukaryota</taxon>
        <taxon>Fungi</taxon>
        <taxon>Dikarya</taxon>
        <taxon>Basidiomycota</taxon>
        <taxon>Pucciniomycotina</taxon>
        <taxon>Microbotryomycetes</taxon>
        <taxon>Sporidiobolales</taxon>
        <taxon>Sporidiobolaceae</taxon>
        <taxon>Rhodotorula</taxon>
    </lineage>
</organism>
<comment type="caution">
    <text evidence="10">The sequence shown here is derived from an EMBL/GenBank/DDBJ whole genome shotgun (WGS) entry which is preliminary data.</text>
</comment>
<protein>
    <recommendedName>
        <fullName evidence="7">Pre-mRNA-splicing factor SLU7</fullName>
    </recommendedName>
</protein>
<sequence>MSGKLSREEYAQGRARKQKDLEAARKAGTAAPALDEEGKPINPHIPEFMANAPWYLKTGEGPSLSHHKANIPKYNREASKLESRFERGVKAGPAAKKFRPGACTNCGAMTHSAKDCLERPRKVGARFTGKNIAADEVIHDSTKGMNFLQGQGDWDVKRDRWDGYDPASHRQVVEEHEALEAARRKLREEAIDKGTAEAGSKALEKAAKKGKSGKGKGKGKRDEAADDDSDEFGTDSDDDGHGGGAGSGSDDEDKYAEGADVAGQKLDTKTRVTVRNLRIREDTAKYLLNLDTDSAYYDPKTRSMREAPLPTTDLEDAKFAGENFVRHSGGATDLQKLQLFAWQSEQRGHDVHITSNPTAAALMHKEFLAQKEVLKGKSSASILDKYGGEQYLQSVPKELRAGQTENYVEYDRRGKVVKGIERAKARSKYDEDIFPGNHQSIWGSWYQLTTGKWGYACCHSTIKGSYCAGQAGIEAAEAEASGANLLLAAPSSSSTAAADPNAGKSLMQLKQERDEDDRRKRKAGEATDPDDKGGSKKRKGEEDAKDYTGVTEAEMETYRRNREQRFDDPMANLQQDELLPL</sequence>
<name>A0AAV5GNB9_9BASI</name>
<feature type="region of interest" description="Disordered" evidence="8">
    <location>
        <begin position="510"/>
        <end position="581"/>
    </location>
</feature>
<dbReference type="GO" id="GO:0000398">
    <property type="term" value="P:mRNA splicing, via spliceosome"/>
    <property type="evidence" value="ECO:0007669"/>
    <property type="project" value="UniProtKB-UniRule"/>
</dbReference>
<evidence type="ECO:0000259" key="9">
    <source>
        <dbReference type="Pfam" id="PF11708"/>
    </source>
</evidence>
<feature type="compositionally biased region" description="Basic and acidic residues" evidence="8">
    <location>
        <begin position="556"/>
        <end position="568"/>
    </location>
</feature>
<evidence type="ECO:0000256" key="1">
    <source>
        <dbReference type="ARBA" id="ARBA00004123"/>
    </source>
</evidence>